<dbReference type="AlphaFoldDB" id="A0A552HTM2"/>
<dbReference type="InterPro" id="IPR014262">
    <property type="entry name" value="HAF_rpt"/>
</dbReference>
<sequence length="554" mass="55988">MNKILANCISLGIGLGAIGVAFQAQAASFQGLGGLPGGSFSSDATGVSADGSVVVGYGNSASGNEAFRWTQATGMVGLGDLPGGDFGSGASGVSGDGSVVVGYSGNGLSFSSEAFRWTQATGMVGLGDLVGVSRGFFLGVFDFFSPGVSADGSVVVGSSIDLEASRWTQATGRVGLGNLEWAFGSASGASTDGSVVVGYSRNGLSFSFEAFRWTQATGMVGLGYLSGGHSSGASAVSADGSVVVGYSSDFEFNTQEAFRWTQATGMVGLGDLPGGLFSSIASGVSGDGSVVVGYSESDNGQEAFIWNSSQGMRSLQQVLTNDYGLDLTGWSLNVANAISADGLTIVGSGTNPNGLTEAWIASLDGEPVSQPGTTPTNPLLPTPNPSNPDGFTFPGVIIGDNGLGITNPIFFDPIVSVGYDYAVTGGPLFASVLIPNALPQGDSNFILELPGFGNYSLLAGTTFNLLGVNPLGFSDFRVSGIDPAEMLDPTNPTAFVTGLTFTNPGTVTVTQNPIIQNTGSVSVPEPSNLLGLGLLGFGAFLTGKLNKKQAKKDS</sequence>
<dbReference type="EMBL" id="SFAZ01000147">
    <property type="protein sequence ID" value="TRU74543.1"/>
    <property type="molecule type" value="Genomic_DNA"/>
</dbReference>
<evidence type="ECO:0000313" key="2">
    <source>
        <dbReference type="EMBL" id="TRU74543.1"/>
    </source>
</evidence>
<name>A0A552HTM2_MICVR</name>
<evidence type="ECO:0000313" key="3">
    <source>
        <dbReference type="Proteomes" id="UP000320674"/>
    </source>
</evidence>
<proteinExistence type="predicted"/>
<dbReference type="NCBIfam" id="TIGR02913">
    <property type="entry name" value="HAF_rpt"/>
    <property type="match status" value="5"/>
</dbReference>
<feature type="chain" id="PRO_5021981423" evidence="1">
    <location>
        <begin position="27"/>
        <end position="554"/>
    </location>
</feature>
<reference evidence="2 3" key="1">
    <citation type="submission" date="2019-01" db="EMBL/GenBank/DDBJ databases">
        <title>Coherence of Microcystis species and biogeography revealed through population genomics.</title>
        <authorList>
            <person name="Perez-Carrascal O.M."/>
            <person name="Terrat Y."/>
            <person name="Giani A."/>
            <person name="Fortin N."/>
            <person name="Tromas N."/>
            <person name="Shapiro B.J."/>
        </authorList>
    </citation>
    <scope>NUCLEOTIDE SEQUENCE [LARGE SCALE GENOMIC DNA]</scope>
    <source>
        <strain evidence="2">Mv_BB_P_19951000_S68D</strain>
    </source>
</reference>
<keyword evidence="1" id="KW-0732">Signal</keyword>
<organism evidence="2 3">
    <name type="scientific">Microcystis viridis Mv_BB_P_19951000_S68D</name>
    <dbReference type="NCBI Taxonomy" id="2486270"/>
    <lineage>
        <taxon>Bacteria</taxon>
        <taxon>Bacillati</taxon>
        <taxon>Cyanobacteriota</taxon>
        <taxon>Cyanophyceae</taxon>
        <taxon>Oscillatoriophycideae</taxon>
        <taxon>Chroococcales</taxon>
        <taxon>Microcystaceae</taxon>
        <taxon>Microcystis</taxon>
    </lineage>
</organism>
<evidence type="ECO:0000256" key="1">
    <source>
        <dbReference type="SAM" id="SignalP"/>
    </source>
</evidence>
<gene>
    <name evidence="2" type="ORF">EWV77_10030</name>
</gene>
<dbReference type="Proteomes" id="UP000320674">
    <property type="component" value="Unassembled WGS sequence"/>
</dbReference>
<protein>
    <submittedName>
        <fullName evidence="2">PEP-CTERM sorting domain-containing protein</fullName>
    </submittedName>
</protein>
<accession>A0A552HTM2</accession>
<dbReference type="NCBIfam" id="TIGR02595">
    <property type="entry name" value="PEP_CTERM"/>
    <property type="match status" value="1"/>
</dbReference>
<feature type="signal peptide" evidence="1">
    <location>
        <begin position="1"/>
        <end position="26"/>
    </location>
</feature>
<dbReference type="InterPro" id="IPR013424">
    <property type="entry name" value="Ice-binding_C"/>
</dbReference>
<comment type="caution">
    <text evidence="2">The sequence shown here is derived from an EMBL/GenBank/DDBJ whole genome shotgun (WGS) entry which is preliminary data.</text>
</comment>